<feature type="region of interest" description="Disordered" evidence="1">
    <location>
        <begin position="238"/>
        <end position="259"/>
    </location>
</feature>
<feature type="compositionally biased region" description="Polar residues" evidence="1">
    <location>
        <begin position="26"/>
        <end position="46"/>
    </location>
</feature>
<evidence type="ECO:0000256" key="1">
    <source>
        <dbReference type="SAM" id="MobiDB-lite"/>
    </source>
</evidence>
<comment type="caution">
    <text evidence="3">The sequence shown here is derived from an EMBL/GenBank/DDBJ whole genome shotgun (WGS) entry which is preliminary data.</text>
</comment>
<evidence type="ECO:0000259" key="2">
    <source>
        <dbReference type="SMART" id="SM00717"/>
    </source>
</evidence>
<dbReference type="InterPro" id="IPR001005">
    <property type="entry name" value="SANT/Myb"/>
</dbReference>
<feature type="domain" description="Myb-like" evidence="2">
    <location>
        <begin position="422"/>
        <end position="470"/>
    </location>
</feature>
<dbReference type="SUPFAM" id="SSF46689">
    <property type="entry name" value="Homeodomain-like"/>
    <property type="match status" value="1"/>
</dbReference>
<evidence type="ECO:0000313" key="3">
    <source>
        <dbReference type="EMBL" id="ORZ21822.1"/>
    </source>
</evidence>
<keyword evidence="4" id="KW-1185">Reference proteome</keyword>
<organism evidence="3 4">
    <name type="scientific">Lobosporangium transversale</name>
    <dbReference type="NCBI Taxonomy" id="64571"/>
    <lineage>
        <taxon>Eukaryota</taxon>
        <taxon>Fungi</taxon>
        <taxon>Fungi incertae sedis</taxon>
        <taxon>Mucoromycota</taxon>
        <taxon>Mortierellomycotina</taxon>
        <taxon>Mortierellomycetes</taxon>
        <taxon>Mortierellales</taxon>
        <taxon>Mortierellaceae</taxon>
        <taxon>Lobosporangium</taxon>
    </lineage>
</organism>
<dbReference type="EMBL" id="MCFF01000011">
    <property type="protein sequence ID" value="ORZ21822.1"/>
    <property type="molecule type" value="Genomic_DNA"/>
</dbReference>
<gene>
    <name evidence="3" type="ORF">BCR41DRAFT_420752</name>
</gene>
<feature type="compositionally biased region" description="Polar residues" evidence="1">
    <location>
        <begin position="61"/>
        <end position="86"/>
    </location>
</feature>
<feature type="compositionally biased region" description="Acidic residues" evidence="1">
    <location>
        <begin position="320"/>
        <end position="330"/>
    </location>
</feature>
<dbReference type="InterPro" id="IPR039467">
    <property type="entry name" value="TFIIIB_B''_Myb"/>
</dbReference>
<dbReference type="SMART" id="SM00717">
    <property type="entry name" value="SANT"/>
    <property type="match status" value="1"/>
</dbReference>
<feature type="region of interest" description="Disordered" evidence="1">
    <location>
        <begin position="1"/>
        <end position="152"/>
    </location>
</feature>
<dbReference type="Gene3D" id="1.10.10.60">
    <property type="entry name" value="Homeodomain-like"/>
    <property type="match status" value="1"/>
</dbReference>
<dbReference type="Proteomes" id="UP000193648">
    <property type="component" value="Unassembled WGS sequence"/>
</dbReference>
<feature type="compositionally biased region" description="Basic and acidic residues" evidence="1">
    <location>
        <begin position="294"/>
        <end position="312"/>
    </location>
</feature>
<dbReference type="STRING" id="64571.A0A1Y2GSQ3"/>
<dbReference type="OrthoDB" id="272624at2759"/>
<dbReference type="PANTHER" id="PTHR22929:SF0">
    <property type="entry name" value="TRANSCRIPTION FACTOR TFIIIB COMPONENT B'' HOMOLOG"/>
    <property type="match status" value="1"/>
</dbReference>
<accession>A0A1Y2GSQ3</accession>
<dbReference type="RefSeq" id="XP_021883073.1">
    <property type="nucleotide sequence ID" value="XM_022029935.1"/>
</dbReference>
<protein>
    <recommendedName>
        <fullName evidence="2">Myb-like domain-containing protein</fullName>
    </recommendedName>
</protein>
<sequence>MSGISTRIDKGQKRFAPTLKTRPNRNKTVVSEDGASTATPSITGSDAGSFGATLLAELDTENNLTTPTAATPRSSNTLFSPQQAQKETARRMSIATPAANSSNISTLTSTKANRSSGQTISVSTSQATTKPLSPSPPPSPSSDSVPSSSSAAAITQASSSIVAAPASSASLSQKPVKGGSIIHAPTAKRYSDAHDLDDYDGNSSIEVPSHISVRKRVKGKQIARPRSHTAVVISASRHHTADDADGTGDGIEGEDGEELMPDYSNMYMYEFTRDLGVGRRSKIYSEIQKALETKKKVDKKAQRIRDIRRMEGRGPSPPQESDDEVNDADDASNTGNTTDEQVKNEKMKRAKSENIAPKPPQTHKTLAPQVRVIDGRIELDMDSLTVDHAVVEANGHRGPLEYVEESSATKFVNSASFSKKIRSERWTEAETELFYEAISQWGTDFGIICRLFPSKTRIAVRNKYKREDRLNHNRLAAAMNKKAPIDLDNYSKMVQREFPEVDDLEAIKLPEDAEDNQELLAENASEEDYDDGGEEVIQNVQDEDDGEEIVGMIE</sequence>
<dbReference type="GO" id="GO:0070898">
    <property type="term" value="P:RNA polymerase III preinitiation complex assembly"/>
    <property type="evidence" value="ECO:0007669"/>
    <property type="project" value="TreeGrafter"/>
</dbReference>
<dbReference type="AlphaFoldDB" id="A0A1Y2GSQ3"/>
<proteinExistence type="predicted"/>
<feature type="compositionally biased region" description="Acidic residues" evidence="1">
    <location>
        <begin position="243"/>
        <end position="259"/>
    </location>
</feature>
<dbReference type="GeneID" id="33571778"/>
<feature type="region of interest" description="Disordered" evidence="1">
    <location>
        <begin position="294"/>
        <end position="366"/>
    </location>
</feature>
<evidence type="ECO:0000313" key="4">
    <source>
        <dbReference type="Proteomes" id="UP000193648"/>
    </source>
</evidence>
<feature type="compositionally biased region" description="Basic and acidic residues" evidence="1">
    <location>
        <begin position="340"/>
        <end position="352"/>
    </location>
</feature>
<dbReference type="PANTHER" id="PTHR22929">
    <property type="entry name" value="RNA POLYMERASE III TRANSCRIPTION INITIATION FACTOR B"/>
    <property type="match status" value="1"/>
</dbReference>
<name>A0A1Y2GSQ3_9FUNG</name>
<dbReference type="InParanoid" id="A0A1Y2GSQ3"/>
<dbReference type="Pfam" id="PF15963">
    <property type="entry name" value="Myb_DNA-bind_7"/>
    <property type="match status" value="1"/>
</dbReference>
<reference evidence="3 4" key="1">
    <citation type="submission" date="2016-07" db="EMBL/GenBank/DDBJ databases">
        <title>Pervasive Adenine N6-methylation of Active Genes in Fungi.</title>
        <authorList>
            <consortium name="DOE Joint Genome Institute"/>
            <person name="Mondo S.J."/>
            <person name="Dannebaum R.O."/>
            <person name="Kuo R.C."/>
            <person name="Labutti K."/>
            <person name="Haridas S."/>
            <person name="Kuo A."/>
            <person name="Salamov A."/>
            <person name="Ahrendt S.R."/>
            <person name="Lipzen A."/>
            <person name="Sullivan W."/>
            <person name="Andreopoulos W.B."/>
            <person name="Clum A."/>
            <person name="Lindquist E."/>
            <person name="Daum C."/>
            <person name="Ramamoorthy G.K."/>
            <person name="Gryganskyi A."/>
            <person name="Culley D."/>
            <person name="Magnuson J.K."/>
            <person name="James T.Y."/>
            <person name="O'Malley M.A."/>
            <person name="Stajich J.E."/>
            <person name="Spatafora J.W."/>
            <person name="Visel A."/>
            <person name="Grigoriev I.V."/>
        </authorList>
    </citation>
    <scope>NUCLEOTIDE SEQUENCE [LARGE SCALE GENOMIC DNA]</scope>
    <source>
        <strain evidence="3 4">NRRL 3116</strain>
    </source>
</reference>
<feature type="compositionally biased region" description="Polar residues" evidence="1">
    <location>
        <begin position="98"/>
        <end position="130"/>
    </location>
</feature>
<feature type="compositionally biased region" description="Low complexity" evidence="1">
    <location>
        <begin position="141"/>
        <end position="152"/>
    </location>
</feature>
<dbReference type="GO" id="GO:0000126">
    <property type="term" value="C:transcription factor TFIIIB complex"/>
    <property type="evidence" value="ECO:0007669"/>
    <property type="project" value="TreeGrafter"/>
</dbReference>
<dbReference type="CDD" id="cd00167">
    <property type="entry name" value="SANT"/>
    <property type="match status" value="1"/>
</dbReference>
<dbReference type="GO" id="GO:0001156">
    <property type="term" value="F:TFIIIC-class transcription factor complex binding"/>
    <property type="evidence" value="ECO:0007669"/>
    <property type="project" value="TreeGrafter"/>
</dbReference>
<dbReference type="InterPro" id="IPR009057">
    <property type="entry name" value="Homeodomain-like_sf"/>
</dbReference>